<evidence type="ECO:0000259" key="1">
    <source>
        <dbReference type="PROSITE" id="PS50042"/>
    </source>
</evidence>
<accession>A0ABV0BY51</accession>
<organism evidence="2 3">
    <name type="scientific">Sphingobacterium kitahiroshimense</name>
    <dbReference type="NCBI Taxonomy" id="470446"/>
    <lineage>
        <taxon>Bacteria</taxon>
        <taxon>Pseudomonadati</taxon>
        <taxon>Bacteroidota</taxon>
        <taxon>Sphingobacteriia</taxon>
        <taxon>Sphingobacteriales</taxon>
        <taxon>Sphingobacteriaceae</taxon>
        <taxon>Sphingobacterium</taxon>
    </lineage>
</organism>
<protein>
    <submittedName>
        <fullName evidence="2">Crp/Fnr family transcriptional regulator</fullName>
    </submittedName>
</protein>
<keyword evidence="3" id="KW-1185">Reference proteome</keyword>
<dbReference type="SUPFAM" id="SSF51206">
    <property type="entry name" value="cAMP-binding domain-like"/>
    <property type="match status" value="1"/>
</dbReference>
<reference evidence="2 3" key="1">
    <citation type="submission" date="2024-04" db="EMBL/GenBank/DDBJ databases">
        <title>WGS of bacteria from Torrens River.</title>
        <authorList>
            <person name="Wyrsch E.R."/>
            <person name="Drigo B."/>
        </authorList>
    </citation>
    <scope>NUCLEOTIDE SEQUENCE [LARGE SCALE GENOMIC DNA]</scope>
    <source>
        <strain evidence="2 3">TWI391</strain>
    </source>
</reference>
<dbReference type="PROSITE" id="PS50042">
    <property type="entry name" value="CNMP_BINDING_3"/>
    <property type="match status" value="1"/>
</dbReference>
<evidence type="ECO:0000313" key="3">
    <source>
        <dbReference type="Proteomes" id="UP001409291"/>
    </source>
</evidence>
<dbReference type="Pfam" id="PF00027">
    <property type="entry name" value="cNMP_binding"/>
    <property type="match status" value="1"/>
</dbReference>
<feature type="domain" description="Cyclic nucleotide-binding" evidence="1">
    <location>
        <begin position="10"/>
        <end position="112"/>
    </location>
</feature>
<dbReference type="EMBL" id="JBDJNQ010000009">
    <property type="protein sequence ID" value="MEN5379198.1"/>
    <property type="molecule type" value="Genomic_DNA"/>
</dbReference>
<dbReference type="InterPro" id="IPR018490">
    <property type="entry name" value="cNMP-bd_dom_sf"/>
</dbReference>
<dbReference type="Gene3D" id="2.60.120.10">
    <property type="entry name" value="Jelly Rolls"/>
    <property type="match status" value="1"/>
</dbReference>
<sequence length="189" mass="22206">MNALINKFKEYGHIPEDIACELQKKIKFETRQKGDFFLKQGQIVSSLFILETGLVRSFYIKDDREIVSWFGFENIILGSVLPLFYELPSFENIQFLEASTYYYISTKDLNEIYKNSQEMNTIGRKMAEEYCKILEDRVMSLQTETAVQRYHSLLKYQSDATQRISLGHIASYLGITQETLSRIRKNIFF</sequence>
<dbReference type="InterPro" id="IPR000595">
    <property type="entry name" value="cNMP-bd_dom"/>
</dbReference>
<dbReference type="Proteomes" id="UP001409291">
    <property type="component" value="Unassembled WGS sequence"/>
</dbReference>
<dbReference type="RefSeq" id="WP_346581971.1">
    <property type="nucleotide sequence ID" value="NZ_JBDJNQ010000009.1"/>
</dbReference>
<dbReference type="CDD" id="cd00038">
    <property type="entry name" value="CAP_ED"/>
    <property type="match status" value="1"/>
</dbReference>
<dbReference type="InterPro" id="IPR014710">
    <property type="entry name" value="RmlC-like_jellyroll"/>
</dbReference>
<proteinExistence type="predicted"/>
<name>A0ABV0BY51_9SPHI</name>
<gene>
    <name evidence="2" type="ORF">ABE541_18180</name>
</gene>
<evidence type="ECO:0000313" key="2">
    <source>
        <dbReference type="EMBL" id="MEN5379198.1"/>
    </source>
</evidence>
<comment type="caution">
    <text evidence="2">The sequence shown here is derived from an EMBL/GenBank/DDBJ whole genome shotgun (WGS) entry which is preliminary data.</text>
</comment>